<dbReference type="PANTHER" id="PTHR10000">
    <property type="entry name" value="PHOSPHOSERINE PHOSPHATASE"/>
    <property type="match status" value="1"/>
</dbReference>
<dbReference type="AlphaFoldDB" id="A0A0K1W1G1"/>
<gene>
    <name evidence="1" type="ORF">SLITO_v1c05120</name>
</gene>
<reference evidence="1 2" key="1">
    <citation type="journal article" date="2015" name="Genome Announc.">
        <title>Complete Genome Sequence of Spiroplasma litorale TN-1T (DSM 21781), a Bacterium Isolated from a Green-Eyed Horsefly (Tabanus nigrovittatus).</title>
        <authorList>
            <person name="Lo W.S."/>
            <person name="Lai Y.C."/>
            <person name="Lien Y.W."/>
            <person name="Wang T.H."/>
            <person name="Kuo C.H."/>
        </authorList>
    </citation>
    <scope>NUCLEOTIDE SEQUENCE [LARGE SCALE GENOMIC DNA]</scope>
    <source>
        <strain evidence="1 2">TN-1</strain>
    </source>
</reference>
<dbReference type="GO" id="GO:0005829">
    <property type="term" value="C:cytosol"/>
    <property type="evidence" value="ECO:0007669"/>
    <property type="project" value="TreeGrafter"/>
</dbReference>
<dbReference type="NCBIfam" id="TIGR01484">
    <property type="entry name" value="HAD-SF-IIB"/>
    <property type="match status" value="1"/>
</dbReference>
<dbReference type="PATRIC" id="fig|216942.3.peg.515"/>
<dbReference type="Pfam" id="PF08282">
    <property type="entry name" value="Hydrolase_3"/>
    <property type="match status" value="1"/>
</dbReference>
<accession>A0A0K1W1G1</accession>
<keyword evidence="1" id="KW-0378">Hydrolase</keyword>
<dbReference type="EMBL" id="CP012357">
    <property type="protein sequence ID" value="AKX34160.1"/>
    <property type="molecule type" value="Genomic_DNA"/>
</dbReference>
<name>A0A0K1W1G1_9MOLU</name>
<dbReference type="InterPro" id="IPR023214">
    <property type="entry name" value="HAD_sf"/>
</dbReference>
<dbReference type="Proteomes" id="UP000067476">
    <property type="component" value="Chromosome"/>
</dbReference>
<evidence type="ECO:0000313" key="1">
    <source>
        <dbReference type="EMBL" id="AKX34160.1"/>
    </source>
</evidence>
<sequence length="291" mass="33708">MVKNNIIAATDIDGTILYKWDEVSEENQKTILEFQKKSNNALTLVTGRNYFIVDFLVEKLNIKLPIVCSNGSSVIDPITKKYISKNHFEKDEIYEIMKRFYETGIGFVLHNDFRAHIVKNDAWYSQFVLNKSESILLNQENNKVIYVYDSLKEMIEESINNDNEFVNIVLDCDNDKKIKIANELIKKLDLQSVQFNYPDGAKIEVYKKNVCKSYGLRNLLNYLQVDEDNLYVFGDNVNDICMFEDFKNSYAVENAIPELKKLAKEIIKNVRDGAVGHKLLNLIKDGINFNI</sequence>
<dbReference type="Gene3D" id="3.40.50.1000">
    <property type="entry name" value="HAD superfamily/HAD-like"/>
    <property type="match status" value="1"/>
</dbReference>
<dbReference type="STRING" id="216942.SLITO_v1c05120"/>
<dbReference type="RefSeq" id="WP_075058253.1">
    <property type="nucleotide sequence ID" value="NZ_CP012357.1"/>
</dbReference>
<dbReference type="KEGG" id="sll:SLITO_v1c05120"/>
<dbReference type="PANTHER" id="PTHR10000:SF8">
    <property type="entry name" value="HAD SUPERFAMILY HYDROLASE-LIKE, TYPE 3"/>
    <property type="match status" value="1"/>
</dbReference>
<dbReference type="InterPro" id="IPR006379">
    <property type="entry name" value="HAD-SF_hydro_IIB"/>
</dbReference>
<proteinExistence type="predicted"/>
<dbReference type="GO" id="GO:0000287">
    <property type="term" value="F:magnesium ion binding"/>
    <property type="evidence" value="ECO:0007669"/>
    <property type="project" value="TreeGrafter"/>
</dbReference>
<dbReference type="InterPro" id="IPR036412">
    <property type="entry name" value="HAD-like_sf"/>
</dbReference>
<dbReference type="OrthoDB" id="388395at2"/>
<dbReference type="Gene3D" id="3.30.1240.10">
    <property type="match status" value="1"/>
</dbReference>
<evidence type="ECO:0000313" key="2">
    <source>
        <dbReference type="Proteomes" id="UP000067476"/>
    </source>
</evidence>
<dbReference type="GO" id="GO:0016791">
    <property type="term" value="F:phosphatase activity"/>
    <property type="evidence" value="ECO:0007669"/>
    <property type="project" value="UniProtKB-ARBA"/>
</dbReference>
<dbReference type="SUPFAM" id="SSF56784">
    <property type="entry name" value="HAD-like"/>
    <property type="match status" value="1"/>
</dbReference>
<protein>
    <submittedName>
        <fullName evidence="1">HAD family hydrolase</fullName>
    </submittedName>
</protein>
<organism evidence="1 2">
    <name type="scientific">Spiroplasma litorale</name>
    <dbReference type="NCBI Taxonomy" id="216942"/>
    <lineage>
        <taxon>Bacteria</taxon>
        <taxon>Bacillati</taxon>
        <taxon>Mycoplasmatota</taxon>
        <taxon>Mollicutes</taxon>
        <taxon>Entomoplasmatales</taxon>
        <taxon>Spiroplasmataceae</taxon>
        <taxon>Spiroplasma</taxon>
    </lineage>
</organism>
<keyword evidence="2" id="KW-1185">Reference proteome</keyword>